<evidence type="ECO:0000313" key="3">
    <source>
        <dbReference type="EMBL" id="KAF5784961.1"/>
    </source>
</evidence>
<feature type="region of interest" description="Disordered" evidence="2">
    <location>
        <begin position="1"/>
        <end position="79"/>
    </location>
</feature>
<reference evidence="3" key="1">
    <citation type="journal article" date="2017" name="Nature">
        <title>The sunflower genome provides insights into oil metabolism, flowering and Asterid evolution.</title>
        <authorList>
            <person name="Badouin H."/>
            <person name="Gouzy J."/>
            <person name="Grassa C.J."/>
            <person name="Murat F."/>
            <person name="Staton S.E."/>
            <person name="Cottret L."/>
            <person name="Lelandais-Briere C."/>
            <person name="Owens G.L."/>
            <person name="Carrere S."/>
            <person name="Mayjonade B."/>
            <person name="Legrand L."/>
            <person name="Gill N."/>
            <person name="Kane N.C."/>
            <person name="Bowers J.E."/>
            <person name="Hubner S."/>
            <person name="Bellec A."/>
            <person name="Berard A."/>
            <person name="Berges H."/>
            <person name="Blanchet N."/>
            <person name="Boniface M.C."/>
            <person name="Brunel D."/>
            <person name="Catrice O."/>
            <person name="Chaidir N."/>
            <person name="Claudel C."/>
            <person name="Donnadieu C."/>
            <person name="Faraut T."/>
            <person name="Fievet G."/>
            <person name="Helmstetter N."/>
            <person name="King M."/>
            <person name="Knapp S.J."/>
            <person name="Lai Z."/>
            <person name="Le Paslier M.C."/>
            <person name="Lippi Y."/>
            <person name="Lorenzon L."/>
            <person name="Mandel J.R."/>
            <person name="Marage G."/>
            <person name="Marchand G."/>
            <person name="Marquand E."/>
            <person name="Bret-Mestries E."/>
            <person name="Morien E."/>
            <person name="Nambeesan S."/>
            <person name="Nguyen T."/>
            <person name="Pegot-Espagnet P."/>
            <person name="Pouilly N."/>
            <person name="Raftis F."/>
            <person name="Sallet E."/>
            <person name="Schiex T."/>
            <person name="Thomas J."/>
            <person name="Vandecasteele C."/>
            <person name="Vares D."/>
            <person name="Vear F."/>
            <person name="Vautrin S."/>
            <person name="Crespi M."/>
            <person name="Mangin B."/>
            <person name="Burke J.M."/>
            <person name="Salse J."/>
            <person name="Munos S."/>
            <person name="Vincourt P."/>
            <person name="Rieseberg L.H."/>
            <person name="Langlade N.B."/>
        </authorList>
    </citation>
    <scope>NUCLEOTIDE SEQUENCE</scope>
    <source>
        <tissue evidence="3">Leaves</tissue>
    </source>
</reference>
<gene>
    <name evidence="3" type="ORF">HanXRQr2_Chr10g0422971</name>
</gene>
<comment type="caution">
    <text evidence="3">The sequence shown here is derived from an EMBL/GenBank/DDBJ whole genome shotgun (WGS) entry which is preliminary data.</text>
</comment>
<evidence type="ECO:0000313" key="4">
    <source>
        <dbReference type="Proteomes" id="UP000215914"/>
    </source>
</evidence>
<accession>A0A9K3HUY7</accession>
<sequence>MQTHSLVADVEDLGADKPEEKVISPKIVDDTGHPQAPDLVEKNKAAEKIPATASKVSENIEKISAKDQGSFSDAGKSSPIRPDETLGDYYYRTYSEKDASDIHVHVWNLKKGDTFSDWRMCRDWLQGIFPPGEIKFQESRPHEHTYHAYLEEAASYTSTTHRIVREWHSMHKEWADFKVSKKKVADDENRVAQLKAKLEADQAKFEADRKIEEWSVASWKRKAEAEVALLAEERKNFKRICEKDNNEK</sequence>
<dbReference type="Gramene" id="mRNA:HanXRQr2_Chr10g0422971">
    <property type="protein sequence ID" value="mRNA:HanXRQr2_Chr10g0422971"/>
    <property type="gene ID" value="HanXRQr2_Chr10g0422971"/>
</dbReference>
<feature type="compositionally biased region" description="Basic and acidic residues" evidence="2">
    <location>
        <begin position="14"/>
        <end position="32"/>
    </location>
</feature>
<evidence type="ECO:0000256" key="2">
    <source>
        <dbReference type="SAM" id="MobiDB-lite"/>
    </source>
</evidence>
<keyword evidence="4" id="KW-1185">Reference proteome</keyword>
<evidence type="ECO:0000256" key="1">
    <source>
        <dbReference type="SAM" id="Coils"/>
    </source>
</evidence>
<proteinExistence type="predicted"/>
<name>A0A9K3HUY7_HELAN</name>
<dbReference type="Proteomes" id="UP000215914">
    <property type="component" value="Unassembled WGS sequence"/>
</dbReference>
<organism evidence="3 4">
    <name type="scientific">Helianthus annuus</name>
    <name type="common">Common sunflower</name>
    <dbReference type="NCBI Taxonomy" id="4232"/>
    <lineage>
        <taxon>Eukaryota</taxon>
        <taxon>Viridiplantae</taxon>
        <taxon>Streptophyta</taxon>
        <taxon>Embryophyta</taxon>
        <taxon>Tracheophyta</taxon>
        <taxon>Spermatophyta</taxon>
        <taxon>Magnoliopsida</taxon>
        <taxon>eudicotyledons</taxon>
        <taxon>Gunneridae</taxon>
        <taxon>Pentapetalae</taxon>
        <taxon>asterids</taxon>
        <taxon>campanulids</taxon>
        <taxon>Asterales</taxon>
        <taxon>Asteraceae</taxon>
        <taxon>Asteroideae</taxon>
        <taxon>Heliantheae alliance</taxon>
        <taxon>Heliantheae</taxon>
        <taxon>Helianthus</taxon>
    </lineage>
</organism>
<keyword evidence="1" id="KW-0175">Coiled coil</keyword>
<protein>
    <submittedName>
        <fullName evidence="3">Uncharacterized protein</fullName>
    </submittedName>
</protein>
<feature type="coiled-coil region" evidence="1">
    <location>
        <begin position="184"/>
        <end position="240"/>
    </location>
</feature>
<dbReference type="EMBL" id="MNCJ02000325">
    <property type="protein sequence ID" value="KAF5784961.1"/>
    <property type="molecule type" value="Genomic_DNA"/>
</dbReference>
<reference evidence="3" key="2">
    <citation type="submission" date="2020-06" db="EMBL/GenBank/DDBJ databases">
        <title>Helianthus annuus Genome sequencing and assembly Release 2.</title>
        <authorList>
            <person name="Gouzy J."/>
            <person name="Langlade N."/>
            <person name="Munos S."/>
        </authorList>
    </citation>
    <scope>NUCLEOTIDE SEQUENCE</scope>
    <source>
        <tissue evidence="3">Leaves</tissue>
    </source>
</reference>
<dbReference type="AlphaFoldDB" id="A0A9K3HUY7"/>